<proteinExistence type="predicted"/>
<dbReference type="Pfam" id="PF17528">
    <property type="entry name" value="HdcB"/>
    <property type="match status" value="1"/>
</dbReference>
<organism evidence="1 2">
    <name type="scientific">Clostridium thermobutyricum DSM 4928</name>
    <dbReference type="NCBI Taxonomy" id="1121339"/>
    <lineage>
        <taxon>Bacteria</taxon>
        <taxon>Bacillati</taxon>
        <taxon>Bacillota</taxon>
        <taxon>Clostridia</taxon>
        <taxon>Eubacteriales</taxon>
        <taxon>Clostridiaceae</taxon>
        <taxon>Clostridium</taxon>
    </lineage>
</organism>
<sequence length="174" mass="19989">MEEVSKINNIRFAERVPNKLYQKLFGLHISKLDEKISQIVINEENNSLAMYVTSIHKVYKIYSDVINGVTKESVNYACASKGTPNGKLKIGFKSGNEWVLDNIIFGRAYDFVQDVKPKKINSANYDNTIRGEFPQLLDPDHAEEVDRLRRWMQDGNISHYQYDDANPVYPKAGK</sequence>
<evidence type="ECO:0000313" key="2">
    <source>
        <dbReference type="Proteomes" id="UP000191448"/>
    </source>
</evidence>
<dbReference type="Proteomes" id="UP000191448">
    <property type="component" value="Unassembled WGS sequence"/>
</dbReference>
<evidence type="ECO:0000313" key="1">
    <source>
        <dbReference type="EMBL" id="OPX47235.1"/>
    </source>
</evidence>
<dbReference type="RefSeq" id="WP_080023281.1">
    <property type="nucleotide sequence ID" value="NZ_LTAY01000051.1"/>
</dbReference>
<reference evidence="1 2" key="1">
    <citation type="submission" date="2016-02" db="EMBL/GenBank/DDBJ databases">
        <title>Genome sequence of Clostridium thermobutyricum DSM 4928.</title>
        <authorList>
            <person name="Poehlein A."/>
            <person name="Daniel R."/>
        </authorList>
    </citation>
    <scope>NUCLEOTIDE SEQUENCE [LARGE SCALE GENOMIC DNA]</scope>
    <source>
        <strain evidence="1 2">DSM 4928</strain>
    </source>
</reference>
<gene>
    <name evidence="1" type="ORF">CLTHE_20720</name>
</gene>
<dbReference type="GO" id="GO:0006547">
    <property type="term" value="P:L-histidine metabolic process"/>
    <property type="evidence" value="ECO:0007669"/>
    <property type="project" value="InterPro"/>
</dbReference>
<dbReference type="InterPro" id="IPR035227">
    <property type="entry name" value="HdcB"/>
</dbReference>
<name>A0A1V4STQ3_9CLOT</name>
<dbReference type="EMBL" id="LTAY01000051">
    <property type="protein sequence ID" value="OPX47235.1"/>
    <property type="molecule type" value="Genomic_DNA"/>
</dbReference>
<dbReference type="OrthoDB" id="2327674at2"/>
<comment type="caution">
    <text evidence="1">The sequence shown here is derived from an EMBL/GenBank/DDBJ whole genome shotgun (WGS) entry which is preliminary data.</text>
</comment>
<dbReference type="AlphaFoldDB" id="A0A1V4STQ3"/>
<accession>A0A1V4STQ3</accession>
<protein>
    <submittedName>
        <fullName evidence="1">Uncharacterized protein</fullName>
    </submittedName>
</protein>